<dbReference type="RefSeq" id="WP_149811384.1">
    <property type="nucleotide sequence ID" value="NZ_VUKA01000002.1"/>
</dbReference>
<feature type="transmembrane region" description="Helical" evidence="10">
    <location>
        <begin position="84"/>
        <end position="105"/>
    </location>
</feature>
<keyword evidence="2" id="KW-0813">Transport</keyword>
<dbReference type="PANTHER" id="PTHR43427:SF6">
    <property type="entry name" value="CHLORIDE CHANNEL PROTEIN CLC-E"/>
    <property type="match status" value="1"/>
</dbReference>
<keyword evidence="12" id="KW-1185">Reference proteome</keyword>
<evidence type="ECO:0000256" key="1">
    <source>
        <dbReference type="ARBA" id="ARBA00004141"/>
    </source>
</evidence>
<evidence type="ECO:0000256" key="4">
    <source>
        <dbReference type="ARBA" id="ARBA00022989"/>
    </source>
</evidence>
<reference evidence="11 12" key="1">
    <citation type="journal article" date="2015" name="Int. J. Syst. Evol. Microbiol.">
        <title>Roseomonas oryzae sp. nov., isolated from paddy rhizosphere soil.</title>
        <authorList>
            <person name="Ramaprasad E.V."/>
            <person name="Sasikala Ch."/>
            <person name="Ramana Ch.V."/>
        </authorList>
    </citation>
    <scope>NUCLEOTIDE SEQUENCE [LARGE SCALE GENOMIC DNA]</scope>
    <source>
        <strain evidence="11 12">KCTC 42542</strain>
    </source>
</reference>
<dbReference type="InterPro" id="IPR014743">
    <property type="entry name" value="Cl-channel_core"/>
</dbReference>
<dbReference type="SUPFAM" id="SSF81340">
    <property type="entry name" value="Clc chloride channel"/>
    <property type="match status" value="1"/>
</dbReference>
<dbReference type="Pfam" id="PF00654">
    <property type="entry name" value="Voltage_CLC"/>
    <property type="match status" value="1"/>
</dbReference>
<name>A0A5B2TGX1_9PROT</name>
<feature type="transmembrane region" description="Helical" evidence="10">
    <location>
        <begin position="292"/>
        <end position="315"/>
    </location>
</feature>
<dbReference type="GO" id="GO:0005254">
    <property type="term" value="F:chloride channel activity"/>
    <property type="evidence" value="ECO:0007669"/>
    <property type="project" value="UniProtKB-KW"/>
</dbReference>
<evidence type="ECO:0000256" key="5">
    <source>
        <dbReference type="ARBA" id="ARBA00023065"/>
    </source>
</evidence>
<dbReference type="AlphaFoldDB" id="A0A5B2TGX1"/>
<dbReference type="CDD" id="cd00400">
    <property type="entry name" value="Voltage_gated_ClC"/>
    <property type="match status" value="1"/>
</dbReference>
<gene>
    <name evidence="11" type="ORF">F0Q34_06575</name>
</gene>
<evidence type="ECO:0000256" key="2">
    <source>
        <dbReference type="ARBA" id="ARBA00022448"/>
    </source>
</evidence>
<dbReference type="PANTHER" id="PTHR43427">
    <property type="entry name" value="CHLORIDE CHANNEL PROTEIN CLC-E"/>
    <property type="match status" value="1"/>
</dbReference>
<dbReference type="InterPro" id="IPR046342">
    <property type="entry name" value="CBS_dom_sf"/>
</dbReference>
<protein>
    <submittedName>
        <fullName evidence="11">Chloride channel protein</fullName>
    </submittedName>
</protein>
<evidence type="ECO:0000256" key="6">
    <source>
        <dbReference type="ARBA" id="ARBA00023136"/>
    </source>
</evidence>
<organism evidence="11 12">
    <name type="scientific">Teichococcus oryzae</name>
    <dbReference type="NCBI Taxonomy" id="1608942"/>
    <lineage>
        <taxon>Bacteria</taxon>
        <taxon>Pseudomonadati</taxon>
        <taxon>Pseudomonadota</taxon>
        <taxon>Alphaproteobacteria</taxon>
        <taxon>Acetobacterales</taxon>
        <taxon>Roseomonadaceae</taxon>
        <taxon>Roseomonas</taxon>
    </lineage>
</organism>
<dbReference type="Gene3D" id="1.10.3080.10">
    <property type="entry name" value="Clc chloride channel"/>
    <property type="match status" value="1"/>
</dbReference>
<feature type="transmembrane region" description="Helical" evidence="10">
    <location>
        <begin position="351"/>
        <end position="368"/>
    </location>
</feature>
<feature type="transmembrane region" description="Helical" evidence="10">
    <location>
        <begin position="380"/>
        <end position="406"/>
    </location>
</feature>
<evidence type="ECO:0000256" key="7">
    <source>
        <dbReference type="ARBA" id="ARBA00023173"/>
    </source>
</evidence>
<evidence type="ECO:0000256" key="10">
    <source>
        <dbReference type="SAM" id="Phobius"/>
    </source>
</evidence>
<dbReference type="Gene3D" id="3.10.580.10">
    <property type="entry name" value="CBS-domain"/>
    <property type="match status" value="1"/>
</dbReference>
<evidence type="ECO:0000256" key="9">
    <source>
        <dbReference type="ARBA" id="ARBA00023303"/>
    </source>
</evidence>
<dbReference type="InterPro" id="IPR001807">
    <property type="entry name" value="ClC"/>
</dbReference>
<feature type="transmembrane region" description="Helical" evidence="10">
    <location>
        <begin position="252"/>
        <end position="272"/>
    </location>
</feature>
<feature type="transmembrane region" description="Helical" evidence="10">
    <location>
        <begin position="327"/>
        <end position="345"/>
    </location>
</feature>
<keyword evidence="9" id="KW-0407">Ion channel</keyword>
<keyword evidence="3 10" id="KW-0812">Transmembrane</keyword>
<keyword evidence="5" id="KW-0406">Ion transport</keyword>
<dbReference type="SUPFAM" id="SSF54631">
    <property type="entry name" value="CBS-domain pair"/>
    <property type="match status" value="1"/>
</dbReference>
<keyword evidence="7" id="KW-0869">Chloride channel</keyword>
<accession>A0A5B2TGX1</accession>
<comment type="caution">
    <text evidence="11">The sequence shown here is derived from an EMBL/GenBank/DDBJ whole genome shotgun (WGS) entry which is preliminary data.</text>
</comment>
<evidence type="ECO:0000313" key="12">
    <source>
        <dbReference type="Proteomes" id="UP000322110"/>
    </source>
</evidence>
<keyword evidence="6 10" id="KW-0472">Membrane</keyword>
<dbReference type="OrthoDB" id="9814803at2"/>
<dbReference type="EMBL" id="VUKA01000002">
    <property type="protein sequence ID" value="KAA2213727.1"/>
    <property type="molecule type" value="Genomic_DNA"/>
</dbReference>
<feature type="transmembrane region" description="Helical" evidence="10">
    <location>
        <begin position="35"/>
        <end position="59"/>
    </location>
</feature>
<dbReference type="GO" id="GO:0034707">
    <property type="term" value="C:chloride channel complex"/>
    <property type="evidence" value="ECO:0007669"/>
    <property type="project" value="UniProtKB-KW"/>
</dbReference>
<feature type="transmembrane region" description="Helical" evidence="10">
    <location>
        <begin position="209"/>
        <end position="232"/>
    </location>
</feature>
<dbReference type="Proteomes" id="UP000322110">
    <property type="component" value="Unassembled WGS sequence"/>
</dbReference>
<evidence type="ECO:0000256" key="3">
    <source>
        <dbReference type="ARBA" id="ARBA00022692"/>
    </source>
</evidence>
<feature type="transmembrane region" description="Helical" evidence="10">
    <location>
        <begin position="412"/>
        <end position="433"/>
    </location>
</feature>
<comment type="subcellular location">
    <subcellularLocation>
        <location evidence="1">Membrane</location>
        <topology evidence="1">Multi-pass membrane protein</topology>
    </subcellularLocation>
</comment>
<evidence type="ECO:0000313" key="11">
    <source>
        <dbReference type="EMBL" id="KAA2213727.1"/>
    </source>
</evidence>
<evidence type="ECO:0000256" key="8">
    <source>
        <dbReference type="ARBA" id="ARBA00023214"/>
    </source>
</evidence>
<dbReference type="InterPro" id="IPR050368">
    <property type="entry name" value="ClC-type_chloride_channel"/>
</dbReference>
<sequence>MPLFRIAAGLAPARAWMERRFATTRLRDAVRQSELGIIGLGILSGAVSGLLASLLGLAAKGLHTLLFGPESRHGLSAIREVDPLVVLLAPAAGGLLLAALGVLVARYWPRSPVDPIEANALHGGRMSLMDGVVVGAQNLVSNGFGASVGLEAAYTQAGGGVASRLGRAFGLRRGDLRVLVGCGAAGAIAASFQAPLTGAFYAFELVIGAYAIAHLAPVLAAAVAGTAISHLLGGTTPVISGGVGPPDWGDTLVALVVGLCCALAAIALMRGVTVTETTLRRVIPWGWARPAVGGLMVGTLAQATPAVLSAGHGALHVTFMVEGPAMPLLILLVLKALASAISIGAGFRGGLFFASLLLGGLLGKLMATPAEWLGITVDPLLTAIVGMSAFGAAVIGAPLAMTFIALETTGDFAVAGLCVAAVIVSTTTTRRLFGYSFATWRFHLRGESIRSAHDIGWLQDLTVGKLMRRDVRTVRTDTRISSFRRDFPLGATEYVIALDQAERYAGLIYVGEAHAPDLDDSDSVAKLVHLSDQVLLPAQNAKQAMALFDASDAEALAVVDQRDTSRVLGLLKASHLLRRYSEELDKRRQDELGLPG</sequence>
<keyword evidence="4 10" id="KW-1133">Transmembrane helix</keyword>
<proteinExistence type="predicted"/>
<keyword evidence="8" id="KW-0868">Chloride</keyword>